<dbReference type="RefSeq" id="XP_028968178.1">
    <property type="nucleotide sequence ID" value="XM_029112345.1"/>
</dbReference>
<gene>
    <name evidence="6" type="primary">LOC108864627</name>
</gene>
<dbReference type="GO" id="GO:0070034">
    <property type="term" value="F:telomerase RNA binding"/>
    <property type="evidence" value="ECO:0007669"/>
    <property type="project" value="TreeGrafter"/>
</dbReference>
<feature type="region of interest" description="Disordered" evidence="2">
    <location>
        <begin position="558"/>
        <end position="589"/>
    </location>
</feature>
<evidence type="ECO:0000259" key="4">
    <source>
        <dbReference type="Pfam" id="PF10374"/>
    </source>
</evidence>
<dbReference type="InterPro" id="IPR019458">
    <property type="entry name" value="Est1-like_N"/>
</dbReference>
<dbReference type="GeneID" id="108864627"/>
<dbReference type="KEGG" id="goe:108864627"/>
<dbReference type="AlphaFoldDB" id="A0AAJ7WJF8"/>
<evidence type="ECO:0000256" key="2">
    <source>
        <dbReference type="SAM" id="MobiDB-lite"/>
    </source>
</evidence>
<dbReference type="InterPro" id="IPR011990">
    <property type="entry name" value="TPR-like_helical_dom_sf"/>
</dbReference>
<dbReference type="Proteomes" id="UP000694867">
    <property type="component" value="Unplaced"/>
</dbReference>
<protein>
    <submittedName>
        <fullName evidence="6">Protein SMG7-like</fullName>
    </submittedName>
</protein>
<evidence type="ECO:0000313" key="6">
    <source>
        <dbReference type="RefSeq" id="XP_028968178.1"/>
    </source>
</evidence>
<dbReference type="InterPro" id="IPR045153">
    <property type="entry name" value="Est1/Ebs1-like"/>
</dbReference>
<dbReference type="Pfam" id="PF10374">
    <property type="entry name" value="EST1"/>
    <property type="match status" value="1"/>
</dbReference>
<name>A0AAJ7WJF8_9ACAR</name>
<feature type="domain" description="DNA/RNA-binding" evidence="3">
    <location>
        <begin position="169"/>
        <end position="414"/>
    </location>
</feature>
<evidence type="ECO:0000259" key="3">
    <source>
        <dbReference type="Pfam" id="PF10373"/>
    </source>
</evidence>
<dbReference type="GO" id="GO:0005697">
    <property type="term" value="C:telomerase holoenzyme complex"/>
    <property type="evidence" value="ECO:0007669"/>
    <property type="project" value="TreeGrafter"/>
</dbReference>
<feature type="region of interest" description="Disordered" evidence="2">
    <location>
        <begin position="674"/>
        <end position="703"/>
    </location>
</feature>
<feature type="compositionally biased region" description="Pro residues" evidence="2">
    <location>
        <begin position="561"/>
        <end position="574"/>
    </location>
</feature>
<proteinExistence type="predicted"/>
<feature type="compositionally biased region" description="Low complexity" evidence="2">
    <location>
        <begin position="575"/>
        <end position="584"/>
    </location>
</feature>
<dbReference type="InterPro" id="IPR018834">
    <property type="entry name" value="DNA/RNA-bd_Est1-type"/>
</dbReference>
<dbReference type="Gene3D" id="1.25.40.10">
    <property type="entry name" value="Tetratricopeptide repeat domain"/>
    <property type="match status" value="1"/>
</dbReference>
<sequence length="716" mass="80659">MRVRGANETLKELEKVRTELNAAVDPLDQRTHELRKGFCSLVEDVLFHDLEFAISRKLEQDLWNVGFRSAITTIQKDNSADRSLRLGLMIDMSASYFLQLLQKLVNRYRVSEVKAMPSPDTLGVLDVRENTTLPEEVRITKRSRVLSICQYCLLHLGDLSRYKKDMPVAESYYRRAADFDHRNGHPYNQLGLLEGAKGNRLSTVFFYVRSLSVVQPFVVAISNLEKIYVNIIQDESSPVKDRMNATETISAFLHFIALVHMNQQLDIAAEILPKLMDSLLRLSCSKKIDEKKLLMMTTIGLFTYNRSSKHLATEKGSEESSRLMSEFVVSFFRGALLATLQNSGESGCPTTSTILVLLESLLSNPKSVSTDPCKDLWFVLRTVLNSFNKQLKTEWKNEALPEDIELRGFLPLRHVQSRIDFNENDKRPAELVEELRRSRFVKQGIELCKLKFIDGTNILRFEENEFHAQPVSTTDLSLSLELERLKMGDESRPAVRFSVNDEISKEKPKRQNVALQAIMQQQERFPPTNEGIFSPSPMAFQHSHATVQYGPRWGYNLPVAQPLPPPPPPPPPQSLQPAAGAAALPHPPGPYPLTIEELVKQPPPPIYNVDIRYVTPPPRAPLRPATDPRTSQASAFVRPTGTYSLFSGNSWNPTMSMGPAPLLGPSNQQLMGIGSLTAPNGLAPRPQKGSLWRPEKPTQGTSALERLLKERCEKET</sequence>
<reference evidence="6" key="1">
    <citation type="submission" date="2025-08" db="UniProtKB">
        <authorList>
            <consortium name="RefSeq"/>
        </authorList>
    </citation>
    <scope>IDENTIFICATION</scope>
</reference>
<organism evidence="5 6">
    <name type="scientific">Galendromus occidentalis</name>
    <name type="common">western predatory mite</name>
    <dbReference type="NCBI Taxonomy" id="34638"/>
    <lineage>
        <taxon>Eukaryota</taxon>
        <taxon>Metazoa</taxon>
        <taxon>Ecdysozoa</taxon>
        <taxon>Arthropoda</taxon>
        <taxon>Chelicerata</taxon>
        <taxon>Arachnida</taxon>
        <taxon>Acari</taxon>
        <taxon>Parasitiformes</taxon>
        <taxon>Mesostigmata</taxon>
        <taxon>Gamasina</taxon>
        <taxon>Phytoseioidea</taxon>
        <taxon>Phytoseiidae</taxon>
        <taxon>Typhlodrominae</taxon>
        <taxon>Galendromus</taxon>
    </lineage>
</organism>
<dbReference type="GO" id="GO:0042162">
    <property type="term" value="F:telomeric DNA binding"/>
    <property type="evidence" value="ECO:0007669"/>
    <property type="project" value="TreeGrafter"/>
</dbReference>
<dbReference type="PANTHER" id="PTHR15696:SF5">
    <property type="entry name" value="NONSENSE-MEDIATED MRNA DECAY FACTOR SMG7"/>
    <property type="match status" value="1"/>
</dbReference>
<accession>A0AAJ7WJF8</accession>
<keyword evidence="1" id="KW-0866">Nonsense-mediated mRNA decay</keyword>
<keyword evidence="5" id="KW-1185">Reference proteome</keyword>
<evidence type="ECO:0000313" key="5">
    <source>
        <dbReference type="Proteomes" id="UP000694867"/>
    </source>
</evidence>
<dbReference type="GO" id="GO:0000184">
    <property type="term" value="P:nuclear-transcribed mRNA catabolic process, nonsense-mediated decay"/>
    <property type="evidence" value="ECO:0007669"/>
    <property type="project" value="UniProtKB-KW"/>
</dbReference>
<dbReference type="Pfam" id="PF10373">
    <property type="entry name" value="EST1_DNA_bind"/>
    <property type="match status" value="1"/>
</dbReference>
<feature type="domain" description="Telomerase activating protein Est1-like N-terminal" evidence="4">
    <location>
        <begin position="89"/>
        <end position="164"/>
    </location>
</feature>
<dbReference type="PANTHER" id="PTHR15696">
    <property type="entry name" value="SMG-7 SUPPRESSOR WITH MORPHOLOGICAL EFFECT ON GENITALIA PROTEIN 7"/>
    <property type="match status" value="1"/>
</dbReference>
<dbReference type="SUPFAM" id="SSF48452">
    <property type="entry name" value="TPR-like"/>
    <property type="match status" value="1"/>
</dbReference>
<evidence type="ECO:0000256" key="1">
    <source>
        <dbReference type="ARBA" id="ARBA00023161"/>
    </source>
</evidence>